<feature type="domain" description="Endonuclease/exonuclease/phosphatase" evidence="3">
    <location>
        <begin position="9"/>
        <end position="216"/>
    </location>
</feature>
<dbReference type="Proteomes" id="UP001633002">
    <property type="component" value="Unassembled WGS sequence"/>
</dbReference>
<dbReference type="EMBL" id="JBJQOH010000004">
    <property type="protein sequence ID" value="KAL3690449.1"/>
    <property type="molecule type" value="Genomic_DNA"/>
</dbReference>
<evidence type="ECO:0000313" key="4">
    <source>
        <dbReference type="EMBL" id="KAL3690449.1"/>
    </source>
</evidence>
<sequence length="501" mass="57935">MTDKTMQILSWNTRGFGSTTRRRIVRNFISRHYKHVDVIALQELKVTDRTKLEASLHSLLPGGRIIVDYTRSGRGGNALIINPRIRVSETGVSGFGGAAWATVHTASGSIRIASLHAPNTKEGRQTFWGWWDEQMDDEDWILAGDFNNVELPEDSKGKSALMHGAEERTWRIWANRTDSIDAYLTAARTTGGLFTRMAFCGHRYDQARLDRFYLTNRGEWNSQKRWELGWGRIRQILREEKGKQERQYRQVEDIRREVEELRLKMEQEGEGTEEIKNELITKEAELRERDLRDARAWKMRSKERWLREGEAPSRYFYSQLKAKFAREKISRLETALRKTTDLPPDGEEVLSRAGNSVESWIELTNRWTLEQRRAANRNPYRITQNLTRAIEEMRDGAAHTWGINDFHTEGTDHDQTDSNPGSQAIRREHEGPPNQSILVSTQILSQQELQTMWQMFLEYDRESASSAQWGGSNTLPGSPEAETRMTENHQSSSHAPRSGRM</sequence>
<dbReference type="Pfam" id="PF03372">
    <property type="entry name" value="Exo_endo_phos"/>
    <property type="match status" value="1"/>
</dbReference>
<keyword evidence="1" id="KW-0175">Coiled coil</keyword>
<feature type="compositionally biased region" description="Polar residues" evidence="2">
    <location>
        <begin position="464"/>
        <end position="476"/>
    </location>
</feature>
<gene>
    <name evidence="4" type="ORF">R1sor_016758</name>
</gene>
<feature type="region of interest" description="Disordered" evidence="2">
    <location>
        <begin position="464"/>
        <end position="501"/>
    </location>
</feature>
<name>A0ABD3HJ86_9MARC</name>
<feature type="compositionally biased region" description="Basic and acidic residues" evidence="2">
    <location>
        <begin position="406"/>
        <end position="416"/>
    </location>
</feature>
<proteinExistence type="predicted"/>
<keyword evidence="5" id="KW-1185">Reference proteome</keyword>
<evidence type="ECO:0000256" key="1">
    <source>
        <dbReference type="SAM" id="Coils"/>
    </source>
</evidence>
<feature type="region of interest" description="Disordered" evidence="2">
    <location>
        <begin position="402"/>
        <end position="433"/>
    </location>
</feature>
<accession>A0ABD3HJ86</accession>
<evidence type="ECO:0000256" key="2">
    <source>
        <dbReference type="SAM" id="MobiDB-lite"/>
    </source>
</evidence>
<comment type="caution">
    <text evidence="4">The sequence shown here is derived from an EMBL/GenBank/DDBJ whole genome shotgun (WGS) entry which is preliminary data.</text>
</comment>
<reference evidence="4 5" key="1">
    <citation type="submission" date="2024-09" db="EMBL/GenBank/DDBJ databases">
        <title>Chromosome-scale assembly of Riccia sorocarpa.</title>
        <authorList>
            <person name="Paukszto L."/>
        </authorList>
    </citation>
    <scope>NUCLEOTIDE SEQUENCE [LARGE SCALE GENOMIC DNA]</scope>
    <source>
        <strain evidence="4">LP-2024</strain>
        <tissue evidence="4">Aerial parts of the thallus</tissue>
    </source>
</reference>
<organism evidence="4 5">
    <name type="scientific">Riccia sorocarpa</name>
    <dbReference type="NCBI Taxonomy" id="122646"/>
    <lineage>
        <taxon>Eukaryota</taxon>
        <taxon>Viridiplantae</taxon>
        <taxon>Streptophyta</taxon>
        <taxon>Embryophyta</taxon>
        <taxon>Marchantiophyta</taxon>
        <taxon>Marchantiopsida</taxon>
        <taxon>Marchantiidae</taxon>
        <taxon>Marchantiales</taxon>
        <taxon>Ricciaceae</taxon>
        <taxon>Riccia</taxon>
    </lineage>
</organism>
<feature type="coiled-coil region" evidence="1">
    <location>
        <begin position="234"/>
        <end position="271"/>
    </location>
</feature>
<dbReference type="SUPFAM" id="SSF56219">
    <property type="entry name" value="DNase I-like"/>
    <property type="match status" value="1"/>
</dbReference>
<evidence type="ECO:0000259" key="3">
    <source>
        <dbReference type="Pfam" id="PF03372"/>
    </source>
</evidence>
<dbReference type="AlphaFoldDB" id="A0ABD3HJ86"/>
<dbReference type="InterPro" id="IPR036691">
    <property type="entry name" value="Endo/exonu/phosph_ase_sf"/>
</dbReference>
<protein>
    <recommendedName>
        <fullName evidence="3">Endonuclease/exonuclease/phosphatase domain-containing protein</fullName>
    </recommendedName>
</protein>
<evidence type="ECO:0000313" key="5">
    <source>
        <dbReference type="Proteomes" id="UP001633002"/>
    </source>
</evidence>
<dbReference type="InterPro" id="IPR005135">
    <property type="entry name" value="Endo/exonuclease/phosphatase"/>
</dbReference>
<dbReference type="Gene3D" id="3.60.10.10">
    <property type="entry name" value="Endonuclease/exonuclease/phosphatase"/>
    <property type="match status" value="1"/>
</dbReference>